<organism evidence="3 4">
    <name type="scientific">Legionella nautarum</name>
    <dbReference type="NCBI Taxonomy" id="45070"/>
    <lineage>
        <taxon>Bacteria</taxon>
        <taxon>Pseudomonadati</taxon>
        <taxon>Pseudomonadota</taxon>
        <taxon>Gammaproteobacteria</taxon>
        <taxon>Legionellales</taxon>
        <taxon>Legionellaceae</taxon>
        <taxon>Legionella</taxon>
    </lineage>
</organism>
<keyword evidence="2" id="KW-0472">Membrane</keyword>
<evidence type="ECO:0000256" key="2">
    <source>
        <dbReference type="SAM" id="Phobius"/>
    </source>
</evidence>
<name>A0A0W0X3P9_9GAMM</name>
<feature type="compositionally biased region" description="Polar residues" evidence="1">
    <location>
        <begin position="208"/>
        <end position="219"/>
    </location>
</feature>
<dbReference type="RefSeq" id="WP_133134950.1">
    <property type="nucleotide sequence ID" value="NZ_CAAAIF010000019.1"/>
</dbReference>
<protein>
    <recommendedName>
        <fullName evidence="5">DUF5638 domain-containing protein</fullName>
    </recommendedName>
</protein>
<feature type="transmembrane region" description="Helical" evidence="2">
    <location>
        <begin position="147"/>
        <end position="172"/>
    </location>
</feature>
<keyword evidence="2" id="KW-0812">Transmembrane</keyword>
<keyword evidence="4" id="KW-1185">Reference proteome</keyword>
<evidence type="ECO:0000313" key="4">
    <source>
        <dbReference type="Proteomes" id="UP000054725"/>
    </source>
</evidence>
<feature type="transmembrane region" description="Helical" evidence="2">
    <location>
        <begin position="117"/>
        <end position="135"/>
    </location>
</feature>
<dbReference type="Proteomes" id="UP000054725">
    <property type="component" value="Unassembled WGS sequence"/>
</dbReference>
<evidence type="ECO:0000313" key="3">
    <source>
        <dbReference type="EMBL" id="KTD39124.1"/>
    </source>
</evidence>
<reference evidence="3 4" key="1">
    <citation type="submission" date="2015-11" db="EMBL/GenBank/DDBJ databases">
        <title>Genomic analysis of 38 Legionella species identifies large and diverse effector repertoires.</title>
        <authorList>
            <person name="Burstein D."/>
            <person name="Amaro F."/>
            <person name="Zusman T."/>
            <person name="Lifshitz Z."/>
            <person name="Cohen O."/>
            <person name="Gilbert J.A."/>
            <person name="Pupko T."/>
            <person name="Shuman H.A."/>
            <person name="Segal G."/>
        </authorList>
    </citation>
    <scope>NUCLEOTIDE SEQUENCE [LARGE SCALE GENOMIC DNA]</scope>
    <source>
        <strain evidence="3 4">ATCC 49506</strain>
    </source>
</reference>
<dbReference type="AlphaFoldDB" id="A0A0W0X3P9"/>
<evidence type="ECO:0008006" key="5">
    <source>
        <dbReference type="Google" id="ProtNLM"/>
    </source>
</evidence>
<comment type="caution">
    <text evidence="3">The sequence shown here is derived from an EMBL/GenBank/DDBJ whole genome shotgun (WGS) entry which is preliminary data.</text>
</comment>
<evidence type="ECO:0000256" key="1">
    <source>
        <dbReference type="SAM" id="MobiDB-lite"/>
    </source>
</evidence>
<dbReference type="OrthoDB" id="5657214at2"/>
<sequence>MKNMFFGEAKENFQRELNQYLHDSSLFGGPLTPEGKKRKNEIVIKGRKFLNSISELHELNPRSDHKEILNCATELLKIPSVNNYSSLCDSVNSMKRTWDDSNYSAARLHIFTSSLEFTITSGLTVFGVVATAKAINTMLLATTVLAMGPWGALALGVGITLLGAVAATLAAFEIYKNYRLYKDYQLAEITEFVDFIKPKFPQRVSSVELSSSGDTNDNLPSGLAVTP</sequence>
<dbReference type="EMBL" id="LNYO01000003">
    <property type="protein sequence ID" value="KTD39124.1"/>
    <property type="molecule type" value="Genomic_DNA"/>
</dbReference>
<gene>
    <name evidence="3" type="ORF">Lnau_0323</name>
</gene>
<proteinExistence type="predicted"/>
<dbReference type="PATRIC" id="fig|45070.6.peg.337"/>
<accession>A0A0W0X3P9</accession>
<feature type="region of interest" description="Disordered" evidence="1">
    <location>
        <begin position="208"/>
        <end position="227"/>
    </location>
</feature>
<keyword evidence="2" id="KW-1133">Transmembrane helix</keyword>